<organism evidence="1 2">
    <name type="scientific">Vibrio qinghaiensis</name>
    <dbReference type="NCBI Taxonomy" id="2025808"/>
    <lineage>
        <taxon>Bacteria</taxon>
        <taxon>Pseudomonadati</taxon>
        <taxon>Pseudomonadota</taxon>
        <taxon>Gammaproteobacteria</taxon>
        <taxon>Vibrionales</taxon>
        <taxon>Vibrionaceae</taxon>
        <taxon>Vibrio</taxon>
    </lineage>
</organism>
<dbReference type="EMBL" id="CP022742">
    <property type="protein sequence ID" value="ASU24375.1"/>
    <property type="molecule type" value="Genomic_DNA"/>
</dbReference>
<evidence type="ECO:0000313" key="1">
    <source>
        <dbReference type="EMBL" id="ASU24375.1"/>
    </source>
</evidence>
<dbReference type="Proteomes" id="UP000215148">
    <property type="component" value="Chromosome 2"/>
</dbReference>
<name>A0A223N3K2_9VIBR</name>
<reference evidence="1 2" key="1">
    <citation type="submission" date="2017-08" db="EMBL/GenBank/DDBJ databases">
        <title>The Vibrio qinghaiensis sp.-Q67 is a luminous bacteria isolated firstly from Qinghai lake, Qinghai province, China, which has been proved to be very sensitive to detect environmental and food pollutants. Therefore, complete genome analysis of V. qinghaiensis sp.-Q67 highlights the potential application of this strain on detection of hazards in the contaminated environments.</title>
        <authorList>
            <person name="Gong L."/>
        </authorList>
    </citation>
    <scope>NUCLEOTIDE SEQUENCE [LARGE SCALE GENOMIC DNA]</scope>
    <source>
        <strain evidence="1 2">Q67</strain>
    </source>
</reference>
<proteinExistence type="predicted"/>
<dbReference type="AlphaFoldDB" id="A0A223N3K2"/>
<sequence>MLNLIFMFQHINNIEVLVGKFKLFDQKNGEETEAVTMVFATTSVLGLTANKSNNDTVII</sequence>
<dbReference type="KEGG" id="vqi:CCZ37_18205"/>
<keyword evidence="2" id="KW-1185">Reference proteome</keyword>
<evidence type="ECO:0000313" key="2">
    <source>
        <dbReference type="Proteomes" id="UP000215148"/>
    </source>
</evidence>
<accession>A0A223N3K2</accession>
<gene>
    <name evidence="1" type="ORF">CCZ37_18205</name>
</gene>
<protein>
    <submittedName>
        <fullName evidence="1">Uncharacterized protein</fullName>
    </submittedName>
</protein>